<evidence type="ECO:0000313" key="5">
    <source>
        <dbReference type="EMBL" id="MEW9625662.1"/>
    </source>
</evidence>
<protein>
    <recommendedName>
        <fullName evidence="4">Putative pterin-4-alpha-carbinolamine dehydratase</fullName>
        <shortName evidence="4">PHS</shortName>
        <ecNumber evidence="4">4.2.1.96</ecNumber>
    </recommendedName>
    <alternativeName>
        <fullName evidence="4">4-alpha-hydroxy-tetrahydropterin dehydratase</fullName>
    </alternativeName>
    <alternativeName>
        <fullName evidence="4">Pterin carbinolamine dehydratase</fullName>
        <shortName evidence="4">PCD</shortName>
    </alternativeName>
</protein>
<dbReference type="EMBL" id="JBFOHL010000017">
    <property type="protein sequence ID" value="MEW9625662.1"/>
    <property type="molecule type" value="Genomic_DNA"/>
</dbReference>
<evidence type="ECO:0000256" key="4">
    <source>
        <dbReference type="HAMAP-Rule" id="MF_00434"/>
    </source>
</evidence>
<keyword evidence="6" id="KW-1185">Reference proteome</keyword>
<reference evidence="5 6" key="1">
    <citation type="submission" date="2024-06" db="EMBL/GenBank/DDBJ databases">
        <authorList>
            <person name="Woo H."/>
        </authorList>
    </citation>
    <scope>NUCLEOTIDE SEQUENCE [LARGE SCALE GENOMIC DNA]</scope>
    <source>
        <strain evidence="5 6">S2-g</strain>
    </source>
</reference>
<dbReference type="InterPro" id="IPR001533">
    <property type="entry name" value="Pterin_deHydtase"/>
</dbReference>
<dbReference type="Pfam" id="PF01329">
    <property type="entry name" value="Pterin_4a"/>
    <property type="match status" value="1"/>
</dbReference>
<dbReference type="CDD" id="cd00913">
    <property type="entry name" value="PCD_DCoH_subfamily_a"/>
    <property type="match status" value="1"/>
</dbReference>
<proteinExistence type="inferred from homology"/>
<dbReference type="RefSeq" id="WP_367845949.1">
    <property type="nucleotide sequence ID" value="NZ_JBFOHL010000017.1"/>
</dbReference>
<dbReference type="InterPro" id="IPR036428">
    <property type="entry name" value="PCD_sf"/>
</dbReference>
<dbReference type="Gene3D" id="3.30.1360.20">
    <property type="entry name" value="Transcriptional coactivator/pterin dehydratase"/>
    <property type="match status" value="1"/>
</dbReference>
<dbReference type="NCBIfam" id="NF002019">
    <property type="entry name" value="PRK00823.1-4"/>
    <property type="match status" value="1"/>
</dbReference>
<evidence type="ECO:0000256" key="3">
    <source>
        <dbReference type="ARBA" id="ARBA00023239"/>
    </source>
</evidence>
<evidence type="ECO:0000256" key="1">
    <source>
        <dbReference type="ARBA" id="ARBA00001554"/>
    </source>
</evidence>
<dbReference type="HAMAP" id="MF_00434">
    <property type="entry name" value="Pterin_4_alpha"/>
    <property type="match status" value="1"/>
</dbReference>
<comment type="caution">
    <text evidence="5">The sequence shown here is derived from an EMBL/GenBank/DDBJ whole genome shotgun (WGS) entry which is preliminary data.</text>
</comment>
<dbReference type="Proteomes" id="UP001556170">
    <property type="component" value="Unassembled WGS sequence"/>
</dbReference>
<evidence type="ECO:0000256" key="2">
    <source>
        <dbReference type="ARBA" id="ARBA00006472"/>
    </source>
</evidence>
<gene>
    <name evidence="5" type="ORF">ABQJ56_15650</name>
</gene>
<comment type="similarity">
    <text evidence="2 4">Belongs to the pterin-4-alpha-carbinolamine dehydratase family.</text>
</comment>
<sequence>MNIHDFASQHCQPRKGKEHALSADKITQLLQLLPDWKLAADGHAIVKDFRFPDFRHTLGFINAVGFLANHEDHHPDIEAGYGHCQLLWSTHDVGGLSLNDIICAAKVEALLAR</sequence>
<dbReference type="EC" id="4.2.1.96" evidence="4"/>
<dbReference type="SUPFAM" id="SSF55248">
    <property type="entry name" value="PCD-like"/>
    <property type="match status" value="1"/>
</dbReference>
<accession>A0ABV3QSW0</accession>
<organism evidence="5 6">
    <name type="scientific">Rhodanobacter geophilus</name>
    <dbReference type="NCBI Taxonomy" id="3162488"/>
    <lineage>
        <taxon>Bacteria</taxon>
        <taxon>Pseudomonadati</taxon>
        <taxon>Pseudomonadota</taxon>
        <taxon>Gammaproteobacteria</taxon>
        <taxon>Lysobacterales</taxon>
        <taxon>Rhodanobacteraceae</taxon>
        <taxon>Rhodanobacter</taxon>
    </lineage>
</organism>
<dbReference type="GO" id="GO:0008124">
    <property type="term" value="F:4-alpha-hydroxytetrahydrobiopterin dehydratase activity"/>
    <property type="evidence" value="ECO:0007669"/>
    <property type="project" value="UniProtKB-EC"/>
</dbReference>
<name>A0ABV3QSW0_9GAMM</name>
<dbReference type="PANTHER" id="PTHR12599">
    <property type="entry name" value="PTERIN-4-ALPHA-CARBINOLAMINE DEHYDRATASE"/>
    <property type="match status" value="1"/>
</dbReference>
<comment type="catalytic activity">
    <reaction evidence="1 4">
        <text>(4aS,6R)-4a-hydroxy-L-erythro-5,6,7,8-tetrahydrobiopterin = (6R)-L-erythro-6,7-dihydrobiopterin + H2O</text>
        <dbReference type="Rhea" id="RHEA:11920"/>
        <dbReference type="ChEBI" id="CHEBI:15377"/>
        <dbReference type="ChEBI" id="CHEBI:15642"/>
        <dbReference type="ChEBI" id="CHEBI:43120"/>
        <dbReference type="EC" id="4.2.1.96"/>
    </reaction>
</comment>
<evidence type="ECO:0000313" key="6">
    <source>
        <dbReference type="Proteomes" id="UP001556170"/>
    </source>
</evidence>
<keyword evidence="3 4" id="KW-0456">Lyase</keyword>
<dbReference type="PANTHER" id="PTHR12599:SF0">
    <property type="entry name" value="PTERIN-4-ALPHA-CARBINOLAMINE DEHYDRATASE"/>
    <property type="match status" value="1"/>
</dbReference>